<protein>
    <recommendedName>
        <fullName evidence="2">IPT/TIG domain-containing protein</fullName>
    </recommendedName>
</protein>
<dbReference type="AlphaFoldDB" id="D6PKF9"/>
<accession>D6PKF9</accession>
<organism evidence="1">
    <name type="scientific">uncultured organism MedDCM-OCT-S06-C2377</name>
    <dbReference type="NCBI Taxonomy" id="743624"/>
    <lineage>
        <taxon>unclassified sequences</taxon>
        <taxon>environmental samples</taxon>
    </lineage>
</organism>
<dbReference type="Gene3D" id="2.60.40.10">
    <property type="entry name" value="Immunoglobulins"/>
    <property type="match status" value="1"/>
</dbReference>
<name>D6PKF9_9ZZZZ</name>
<evidence type="ECO:0000313" key="1">
    <source>
        <dbReference type="EMBL" id="ADD96210.1"/>
    </source>
</evidence>
<proteinExistence type="predicted"/>
<evidence type="ECO:0008006" key="2">
    <source>
        <dbReference type="Google" id="ProtNLM"/>
    </source>
</evidence>
<dbReference type="EMBL" id="GU943125">
    <property type="protein sequence ID" value="ADD96210.1"/>
    <property type="molecule type" value="Genomic_DNA"/>
</dbReference>
<reference evidence="1" key="1">
    <citation type="journal article" date="2010" name="ISME J.">
        <title>Metagenome of the Mediterranean deep chlorophyll maximum studied by direct and fosmid library 454 pyrosequencing.</title>
        <authorList>
            <person name="Ghai R."/>
            <person name="Martin-Cuadrado A.B."/>
            <person name="Molto A.G."/>
            <person name="Heredia I.G."/>
            <person name="Cabrera R."/>
            <person name="Martin J."/>
            <person name="Verdu M."/>
            <person name="Deschamps P."/>
            <person name="Moreira D."/>
            <person name="Lopez-Garcia P."/>
            <person name="Mira A."/>
            <person name="Rodriguez-Valera F."/>
        </authorList>
    </citation>
    <scope>NUCLEOTIDE SEQUENCE</scope>
</reference>
<dbReference type="InterPro" id="IPR014756">
    <property type="entry name" value="Ig_E-set"/>
</dbReference>
<dbReference type="SUPFAM" id="SSF81296">
    <property type="entry name" value="E set domains"/>
    <property type="match status" value="1"/>
</dbReference>
<dbReference type="InterPro" id="IPR013783">
    <property type="entry name" value="Ig-like_fold"/>
</dbReference>
<sequence length="249" mass="25504">MTRAKDIATVYQNANTANEFTKLDGSAKLTDAVFPAVLPAIDGSNLTGVAETKPTVSSISPDTITNAQTSITITGGNFVSVPQVEFLNPSTGIWYVADTVTFNNSTSLTVQATLTVDAQYKIRIENPNGLAVLSGTILTVSDAPNWTTAAGTLGTIAGDFSGTVATVAATSDSAITYSETTSVLTNAAQANCSLNSTTGVITTTDFGGASTTATTYNFTIRATDAEGQTADRNFSLTSSFGATGGGQFN</sequence>